<sequence>QEQEEKRSEPHGNTESLLRDYENPYDKPYTGSKPIYRGPPTQGPYMVSRISEGTYRGDEREKKKQEKEVKRGNNNEKEKAGPKPPQAKPRSIFLTPSMEELDRIGRAVAGGEGSQPSVGPGTQV</sequence>
<evidence type="ECO:0000313" key="2">
    <source>
        <dbReference type="EMBL" id="CAG5125961.1"/>
    </source>
</evidence>
<accession>A0A8S3ZG63</accession>
<feature type="compositionally biased region" description="Basic and acidic residues" evidence="1">
    <location>
        <begin position="55"/>
        <end position="81"/>
    </location>
</feature>
<dbReference type="EMBL" id="CAJHNH020002221">
    <property type="protein sequence ID" value="CAG5125961.1"/>
    <property type="molecule type" value="Genomic_DNA"/>
</dbReference>
<organism evidence="2 3">
    <name type="scientific">Candidula unifasciata</name>
    <dbReference type="NCBI Taxonomy" id="100452"/>
    <lineage>
        <taxon>Eukaryota</taxon>
        <taxon>Metazoa</taxon>
        <taxon>Spiralia</taxon>
        <taxon>Lophotrochozoa</taxon>
        <taxon>Mollusca</taxon>
        <taxon>Gastropoda</taxon>
        <taxon>Heterobranchia</taxon>
        <taxon>Euthyneura</taxon>
        <taxon>Panpulmonata</taxon>
        <taxon>Eupulmonata</taxon>
        <taxon>Stylommatophora</taxon>
        <taxon>Helicina</taxon>
        <taxon>Helicoidea</taxon>
        <taxon>Geomitridae</taxon>
        <taxon>Candidula</taxon>
    </lineage>
</organism>
<feature type="region of interest" description="Disordered" evidence="1">
    <location>
        <begin position="103"/>
        <end position="124"/>
    </location>
</feature>
<feature type="compositionally biased region" description="Polar residues" evidence="1">
    <location>
        <begin position="114"/>
        <end position="124"/>
    </location>
</feature>
<evidence type="ECO:0000313" key="3">
    <source>
        <dbReference type="Proteomes" id="UP000678393"/>
    </source>
</evidence>
<feature type="compositionally biased region" description="Basic and acidic residues" evidence="1">
    <location>
        <begin position="1"/>
        <end position="25"/>
    </location>
</feature>
<feature type="non-terminal residue" evidence="2">
    <location>
        <position position="124"/>
    </location>
</feature>
<reference evidence="2" key="1">
    <citation type="submission" date="2021-04" db="EMBL/GenBank/DDBJ databases">
        <authorList>
            <consortium name="Molecular Ecology Group"/>
        </authorList>
    </citation>
    <scope>NUCLEOTIDE SEQUENCE</scope>
</reference>
<gene>
    <name evidence="2" type="ORF">CUNI_LOCUS11519</name>
</gene>
<dbReference type="Proteomes" id="UP000678393">
    <property type="component" value="Unassembled WGS sequence"/>
</dbReference>
<comment type="caution">
    <text evidence="2">The sequence shown here is derived from an EMBL/GenBank/DDBJ whole genome shotgun (WGS) entry which is preliminary data.</text>
</comment>
<feature type="region of interest" description="Disordered" evidence="1">
    <location>
        <begin position="1"/>
        <end position="91"/>
    </location>
</feature>
<proteinExistence type="predicted"/>
<protein>
    <submittedName>
        <fullName evidence="2">Uncharacterized protein</fullName>
    </submittedName>
</protein>
<name>A0A8S3ZG63_9EUPU</name>
<keyword evidence="3" id="KW-1185">Reference proteome</keyword>
<dbReference type="AlphaFoldDB" id="A0A8S3ZG63"/>
<evidence type="ECO:0000256" key="1">
    <source>
        <dbReference type="SAM" id="MobiDB-lite"/>
    </source>
</evidence>